<evidence type="ECO:0000256" key="2">
    <source>
        <dbReference type="ARBA" id="ARBA00009477"/>
    </source>
</evidence>
<dbReference type="NCBIfam" id="TIGR01730">
    <property type="entry name" value="RND_mfp"/>
    <property type="match status" value="1"/>
</dbReference>
<dbReference type="Pfam" id="PF25954">
    <property type="entry name" value="Beta-barrel_RND_2"/>
    <property type="match status" value="1"/>
</dbReference>
<feature type="domain" description="Multidrug resistance protein MdtA-like barrel-sandwich hybrid" evidence="4">
    <location>
        <begin position="65"/>
        <end position="193"/>
    </location>
</feature>
<dbReference type="Proteomes" id="UP000029558">
    <property type="component" value="Chromosome"/>
</dbReference>
<dbReference type="Gene3D" id="1.10.287.470">
    <property type="entry name" value="Helix hairpin bin"/>
    <property type="match status" value="1"/>
</dbReference>
<dbReference type="PANTHER" id="PTHR30469">
    <property type="entry name" value="MULTIDRUG RESISTANCE PROTEIN MDTA"/>
    <property type="match status" value="1"/>
</dbReference>
<dbReference type="Gene3D" id="2.40.30.170">
    <property type="match status" value="1"/>
</dbReference>
<evidence type="ECO:0000256" key="3">
    <source>
        <dbReference type="ARBA" id="ARBA00022448"/>
    </source>
</evidence>
<comment type="subcellular location">
    <subcellularLocation>
        <location evidence="1">Cell envelope</location>
    </subcellularLocation>
</comment>
<sequence length="354" mass="39080">MRYSKLLLHSLIIVICAAVIFFIYWPSKAKEPAQSYSKVTVTVAPVKSQLSSNTISLNGLLKARNQVEIASQMAGLVKHIYFHSGQSVQQGTVLVKLDDGIYQADLSSAQAKYAAYDKRYKRLVYLKKFGDVSDQDLEAAYINLRSYQAEMDKLKVLIAQTVIKAPFSGRLGKSQIVVGSYVDAGSTLVKLVDTGQLLASYNVPGEHYPQLRTQQVVTVESDAYPNHLFQGSTQFISPIIAANTNTVLVQALIDNPEYKLTAGMYVKIQQNIGKKIKQLLIPTIALMPVIDGERVYLIDDHNRAMSVLVQVSQIHDHYATVLSGLKPGQRVVTAGQEKLKDGDKVQIIHSEASI</sequence>
<evidence type="ECO:0000259" key="5">
    <source>
        <dbReference type="Pfam" id="PF25954"/>
    </source>
</evidence>
<dbReference type="InterPro" id="IPR006143">
    <property type="entry name" value="RND_pump_MFP"/>
</dbReference>
<dbReference type="EMBL" id="CP012508">
    <property type="protein sequence ID" value="ALB21261.1"/>
    <property type="molecule type" value="Genomic_DNA"/>
</dbReference>
<dbReference type="GO" id="GO:0015562">
    <property type="term" value="F:efflux transmembrane transporter activity"/>
    <property type="evidence" value="ECO:0007669"/>
    <property type="project" value="TreeGrafter"/>
</dbReference>
<dbReference type="InterPro" id="IPR058625">
    <property type="entry name" value="MdtA-like_BSH"/>
</dbReference>
<dbReference type="Gene3D" id="2.40.50.100">
    <property type="match status" value="1"/>
</dbReference>
<evidence type="ECO:0000256" key="1">
    <source>
        <dbReference type="ARBA" id="ARBA00004196"/>
    </source>
</evidence>
<feature type="domain" description="Multidrug resistance protein MdtA-like C-terminal permuted SH3" evidence="6">
    <location>
        <begin position="279"/>
        <end position="336"/>
    </location>
</feature>
<dbReference type="OrthoDB" id="9806939at2"/>
<dbReference type="FunFam" id="2.40.30.170:FF:000010">
    <property type="entry name" value="Efflux RND transporter periplasmic adaptor subunit"/>
    <property type="match status" value="1"/>
</dbReference>
<reference evidence="7 8" key="1">
    <citation type="journal article" date="2014" name="Genome Announc.">
        <title>Comparative Genome Analysis of Two Isolates of the Fish Pathogen Piscirickettsia salmonis from Different Hosts Reveals Major Differences in Virulence-Associated Secretion Systems.</title>
        <authorList>
            <person name="Bohle H."/>
            <person name="Henriquez P."/>
            <person name="Grothusen H."/>
            <person name="Navas E."/>
            <person name="Sandoval A."/>
            <person name="Bustamante F."/>
            <person name="Bustos P."/>
            <person name="Mancilla M."/>
        </authorList>
    </citation>
    <scope>NUCLEOTIDE SEQUENCE [LARGE SCALE GENOMIC DNA]</scope>
    <source>
        <strain evidence="8">B1-32597</strain>
    </source>
</reference>
<dbReference type="GO" id="GO:1990281">
    <property type="term" value="C:efflux pump complex"/>
    <property type="evidence" value="ECO:0007669"/>
    <property type="project" value="TreeGrafter"/>
</dbReference>
<comment type="similarity">
    <text evidence="2">Belongs to the membrane fusion protein (MFP) (TC 8.A.1) family.</text>
</comment>
<dbReference type="InterPro" id="IPR058627">
    <property type="entry name" value="MdtA-like_C"/>
</dbReference>
<keyword evidence="3" id="KW-0813">Transport</keyword>
<feature type="domain" description="CusB-like beta-barrel" evidence="5">
    <location>
        <begin position="202"/>
        <end position="269"/>
    </location>
</feature>
<name>A0A1L6THN5_PISSA</name>
<proteinExistence type="inferred from homology"/>
<gene>
    <name evidence="7" type="primary">mexH</name>
    <name evidence="7" type="ORF">KU39_73</name>
</gene>
<accession>A0A1L6THN5</accession>
<protein>
    <submittedName>
        <fullName evidence="7">Multidrug efflux RND transporter periplasmic adaptor subunit MexH</fullName>
    </submittedName>
</protein>
<dbReference type="InterPro" id="IPR058792">
    <property type="entry name" value="Beta-barrel_RND_2"/>
</dbReference>
<dbReference type="Gene3D" id="2.40.420.20">
    <property type="match status" value="1"/>
</dbReference>
<dbReference type="SUPFAM" id="SSF111369">
    <property type="entry name" value="HlyD-like secretion proteins"/>
    <property type="match status" value="1"/>
</dbReference>
<dbReference type="AlphaFoldDB" id="A0A1L6THN5"/>
<evidence type="ECO:0000313" key="7">
    <source>
        <dbReference type="EMBL" id="ALB21261.1"/>
    </source>
</evidence>
<evidence type="ECO:0000259" key="6">
    <source>
        <dbReference type="Pfam" id="PF25967"/>
    </source>
</evidence>
<dbReference type="Pfam" id="PF25967">
    <property type="entry name" value="RND-MFP_C"/>
    <property type="match status" value="1"/>
</dbReference>
<evidence type="ECO:0000259" key="4">
    <source>
        <dbReference type="Pfam" id="PF25917"/>
    </source>
</evidence>
<dbReference type="Pfam" id="PF25917">
    <property type="entry name" value="BSH_RND"/>
    <property type="match status" value="1"/>
</dbReference>
<dbReference type="PANTHER" id="PTHR30469:SF11">
    <property type="entry name" value="BLL4320 PROTEIN"/>
    <property type="match status" value="1"/>
</dbReference>
<evidence type="ECO:0000313" key="8">
    <source>
        <dbReference type="Proteomes" id="UP000029558"/>
    </source>
</evidence>
<organism evidence="7 8">
    <name type="scientific">Piscirickettsia salmonis</name>
    <dbReference type="NCBI Taxonomy" id="1238"/>
    <lineage>
        <taxon>Bacteria</taxon>
        <taxon>Pseudomonadati</taxon>
        <taxon>Pseudomonadota</taxon>
        <taxon>Gammaproteobacteria</taxon>
        <taxon>Thiotrichales</taxon>
        <taxon>Piscirickettsiaceae</taxon>
        <taxon>Piscirickettsia</taxon>
    </lineage>
</organism>